<name>A0AAN9PGW5_CANGL</name>
<dbReference type="Proteomes" id="UP001367508">
    <property type="component" value="Unassembled WGS sequence"/>
</dbReference>
<gene>
    <name evidence="1" type="ORF">VNO77_50005</name>
</gene>
<accession>A0AAN9PGW5</accession>
<reference evidence="1 2" key="1">
    <citation type="submission" date="2024-01" db="EMBL/GenBank/DDBJ databases">
        <title>The genomes of 5 underutilized Papilionoideae crops provide insights into root nodulation and disease resistanc.</title>
        <authorList>
            <person name="Jiang F."/>
        </authorList>
    </citation>
    <scope>NUCLEOTIDE SEQUENCE [LARGE SCALE GENOMIC DNA]</scope>
    <source>
        <strain evidence="1">LVBAO_FW01</strain>
        <tissue evidence="1">Leaves</tissue>
    </source>
</reference>
<keyword evidence="2" id="KW-1185">Reference proteome</keyword>
<proteinExistence type="predicted"/>
<protein>
    <submittedName>
        <fullName evidence="1">Uncharacterized protein</fullName>
    </submittedName>
</protein>
<evidence type="ECO:0000313" key="1">
    <source>
        <dbReference type="EMBL" id="KAK7296582.1"/>
    </source>
</evidence>
<organism evidence="1 2">
    <name type="scientific">Canavalia gladiata</name>
    <name type="common">Sword bean</name>
    <name type="synonym">Dolichos gladiatus</name>
    <dbReference type="NCBI Taxonomy" id="3824"/>
    <lineage>
        <taxon>Eukaryota</taxon>
        <taxon>Viridiplantae</taxon>
        <taxon>Streptophyta</taxon>
        <taxon>Embryophyta</taxon>
        <taxon>Tracheophyta</taxon>
        <taxon>Spermatophyta</taxon>
        <taxon>Magnoliopsida</taxon>
        <taxon>eudicotyledons</taxon>
        <taxon>Gunneridae</taxon>
        <taxon>Pentapetalae</taxon>
        <taxon>rosids</taxon>
        <taxon>fabids</taxon>
        <taxon>Fabales</taxon>
        <taxon>Fabaceae</taxon>
        <taxon>Papilionoideae</taxon>
        <taxon>50 kb inversion clade</taxon>
        <taxon>NPAAA clade</taxon>
        <taxon>indigoferoid/millettioid clade</taxon>
        <taxon>Phaseoleae</taxon>
        <taxon>Canavalia</taxon>
    </lineage>
</organism>
<sequence>MQYPLTSLLARLSTGTGRGFLVASFHTALVLSLTLPLSPVGRQVTSEQLLLLKTGLPRHKKKRKRIRKDSKDCFTHRQGSVSPTLTAATASLAASVTLTHSESGTIQIQSQRRIFTAADT</sequence>
<evidence type="ECO:0000313" key="2">
    <source>
        <dbReference type="Proteomes" id="UP001367508"/>
    </source>
</evidence>
<dbReference type="AlphaFoldDB" id="A0AAN9PGW5"/>
<dbReference type="EMBL" id="JAYMYQ010000067">
    <property type="protein sequence ID" value="KAK7296582.1"/>
    <property type="molecule type" value="Genomic_DNA"/>
</dbReference>
<comment type="caution">
    <text evidence="1">The sequence shown here is derived from an EMBL/GenBank/DDBJ whole genome shotgun (WGS) entry which is preliminary data.</text>
</comment>